<sequence length="236" mass="23837">MFSKGADVDALRDSAGRMAAYGREVDVVRVHGQRAVSTMQRAWQGPDLQHLVERWRRVEHDLHRISAELARLGQRLHDNADLQHRSSGTSAGGGAHHASGGAGVQPLTGHGSGGVGHAGHTGTNGVAAAAVVVGAGGHGSVAHVGVHEAAFAVSNGGRPHVAPAGWADALVGWGPDGGRPVVTAGVPQPLHAMGWGQWIGSTHGGSAFAFVDPAHGPSVPAGVAAAAAHHLGLPIR</sequence>
<evidence type="ECO:0000256" key="1">
    <source>
        <dbReference type="SAM" id="MobiDB-lite"/>
    </source>
</evidence>
<gene>
    <name evidence="2" type="ORF">GCM10009721_24890</name>
</gene>
<feature type="region of interest" description="Disordered" evidence="1">
    <location>
        <begin position="82"/>
        <end position="120"/>
    </location>
</feature>
<dbReference type="Gene3D" id="1.10.287.1060">
    <property type="entry name" value="ESAT-6-like"/>
    <property type="match status" value="1"/>
</dbReference>
<proteinExistence type="predicted"/>
<protein>
    <recommendedName>
        <fullName evidence="4">WXG100 family type VII secretion target</fullName>
    </recommendedName>
</protein>
<organism evidence="2 3">
    <name type="scientific">Terrabacter tumescens</name>
    <dbReference type="NCBI Taxonomy" id="60443"/>
    <lineage>
        <taxon>Bacteria</taxon>
        <taxon>Bacillati</taxon>
        <taxon>Actinomycetota</taxon>
        <taxon>Actinomycetes</taxon>
        <taxon>Micrococcales</taxon>
        <taxon>Intrasporangiaceae</taxon>
        <taxon>Terrabacter</taxon>
    </lineage>
</organism>
<dbReference type="EMBL" id="BMNZ01000004">
    <property type="protein sequence ID" value="GGM97101.1"/>
    <property type="molecule type" value="Genomic_DNA"/>
</dbReference>
<dbReference type="Proteomes" id="UP000623461">
    <property type="component" value="Unassembled WGS sequence"/>
</dbReference>
<keyword evidence="3" id="KW-1185">Reference proteome</keyword>
<dbReference type="RefSeq" id="WP_030196456.1">
    <property type="nucleotide sequence ID" value="NZ_BMNZ01000004.1"/>
</dbReference>
<accession>A0ABQ2I3L5</accession>
<evidence type="ECO:0008006" key="4">
    <source>
        <dbReference type="Google" id="ProtNLM"/>
    </source>
</evidence>
<feature type="compositionally biased region" description="Gly residues" evidence="1">
    <location>
        <begin position="110"/>
        <end position="119"/>
    </location>
</feature>
<name>A0ABQ2I3L5_9MICO</name>
<feature type="compositionally biased region" description="Gly residues" evidence="1">
    <location>
        <begin position="90"/>
        <end position="103"/>
    </location>
</feature>
<evidence type="ECO:0000313" key="3">
    <source>
        <dbReference type="Proteomes" id="UP000623461"/>
    </source>
</evidence>
<evidence type="ECO:0000313" key="2">
    <source>
        <dbReference type="EMBL" id="GGM97101.1"/>
    </source>
</evidence>
<comment type="caution">
    <text evidence="2">The sequence shown here is derived from an EMBL/GenBank/DDBJ whole genome shotgun (WGS) entry which is preliminary data.</text>
</comment>
<reference evidence="3" key="1">
    <citation type="journal article" date="2019" name="Int. J. Syst. Evol. Microbiol.">
        <title>The Global Catalogue of Microorganisms (GCM) 10K type strain sequencing project: providing services to taxonomists for standard genome sequencing and annotation.</title>
        <authorList>
            <consortium name="The Broad Institute Genomics Platform"/>
            <consortium name="The Broad Institute Genome Sequencing Center for Infectious Disease"/>
            <person name="Wu L."/>
            <person name="Ma J."/>
        </authorList>
    </citation>
    <scope>NUCLEOTIDE SEQUENCE [LARGE SCALE GENOMIC DNA]</scope>
    <source>
        <strain evidence="3">JCM 1365</strain>
    </source>
</reference>